<feature type="compositionally biased region" description="Basic and acidic residues" evidence="3">
    <location>
        <begin position="346"/>
        <end position="367"/>
    </location>
</feature>
<feature type="compositionally biased region" description="Basic and acidic residues" evidence="3">
    <location>
        <begin position="294"/>
        <end position="305"/>
    </location>
</feature>
<feature type="compositionally biased region" description="Basic and acidic residues" evidence="3">
    <location>
        <begin position="476"/>
        <end position="487"/>
    </location>
</feature>
<evidence type="ECO:0000313" key="4">
    <source>
        <dbReference type="Ensembl" id="ENSSFOP00015024405.2"/>
    </source>
</evidence>
<organism evidence="4 5">
    <name type="scientific">Scleropages formosus</name>
    <name type="common">Asian bonytongue</name>
    <name type="synonym">Osteoglossum formosum</name>
    <dbReference type="NCBI Taxonomy" id="113540"/>
    <lineage>
        <taxon>Eukaryota</taxon>
        <taxon>Metazoa</taxon>
        <taxon>Chordata</taxon>
        <taxon>Craniata</taxon>
        <taxon>Vertebrata</taxon>
        <taxon>Euteleostomi</taxon>
        <taxon>Actinopterygii</taxon>
        <taxon>Neopterygii</taxon>
        <taxon>Teleostei</taxon>
        <taxon>Osteoglossocephala</taxon>
        <taxon>Osteoglossomorpha</taxon>
        <taxon>Osteoglossiformes</taxon>
        <taxon>Osteoglossidae</taxon>
        <taxon>Scleropages</taxon>
    </lineage>
</organism>
<feature type="region of interest" description="Disordered" evidence="3">
    <location>
        <begin position="294"/>
        <end position="493"/>
    </location>
</feature>
<dbReference type="RefSeq" id="XP_029114331.1">
    <property type="nucleotide sequence ID" value="XM_029258498.1"/>
</dbReference>
<evidence type="ECO:0000256" key="1">
    <source>
        <dbReference type="ARBA" id="ARBA00022553"/>
    </source>
</evidence>
<feature type="compositionally biased region" description="Low complexity" evidence="3">
    <location>
        <begin position="598"/>
        <end position="607"/>
    </location>
</feature>
<dbReference type="Pfam" id="PF15266">
    <property type="entry name" value="DUF4594"/>
    <property type="match status" value="1"/>
</dbReference>
<dbReference type="Proteomes" id="UP000694397">
    <property type="component" value="Chromosome 15"/>
</dbReference>
<feature type="compositionally biased region" description="Basic and acidic residues" evidence="3">
    <location>
        <begin position="29"/>
        <end position="47"/>
    </location>
</feature>
<protein>
    <recommendedName>
        <fullName evidence="6">Coiled-coil domain-containing protein 9B-like</fullName>
    </recommendedName>
</protein>
<feature type="region of interest" description="Disordered" evidence="3">
    <location>
        <begin position="106"/>
        <end position="213"/>
    </location>
</feature>
<feature type="compositionally biased region" description="Basic and acidic residues" evidence="3">
    <location>
        <begin position="449"/>
        <end position="460"/>
    </location>
</feature>
<reference evidence="4 5" key="1">
    <citation type="submission" date="2019-04" db="EMBL/GenBank/DDBJ databases">
        <authorList>
            <consortium name="Wellcome Sanger Institute Data Sharing"/>
        </authorList>
    </citation>
    <scope>NUCLEOTIDE SEQUENCE [LARGE SCALE GENOMIC DNA]</scope>
</reference>
<evidence type="ECO:0000256" key="3">
    <source>
        <dbReference type="SAM" id="MobiDB-lite"/>
    </source>
</evidence>
<feature type="compositionally biased region" description="Low complexity" evidence="3">
    <location>
        <begin position="540"/>
        <end position="549"/>
    </location>
</feature>
<name>A0A8C9RZZ8_SCLFO</name>
<keyword evidence="2" id="KW-0175">Coiled coil</keyword>
<dbReference type="Ensembl" id="ENSSFOT00015024671.2">
    <property type="protein sequence ID" value="ENSSFOP00015024405.2"/>
    <property type="gene ID" value="ENSSFOG00015015695.2"/>
</dbReference>
<dbReference type="OrthoDB" id="10058133at2759"/>
<feature type="compositionally biased region" description="Acidic residues" evidence="3">
    <location>
        <begin position="374"/>
        <end position="395"/>
    </location>
</feature>
<keyword evidence="5" id="KW-1185">Reference proteome</keyword>
<feature type="compositionally biased region" description="Basic and acidic residues" evidence="3">
    <location>
        <begin position="196"/>
        <end position="213"/>
    </location>
</feature>
<feature type="compositionally biased region" description="Basic and acidic residues" evidence="3">
    <location>
        <begin position="177"/>
        <end position="188"/>
    </location>
</feature>
<gene>
    <name evidence="4" type="primary">ccdc9b</name>
</gene>
<dbReference type="PANTHER" id="PTHR15635">
    <property type="entry name" value="COILED-COIL DOMAIN CONTAINING PROTEIN 9"/>
    <property type="match status" value="1"/>
</dbReference>
<evidence type="ECO:0000313" key="5">
    <source>
        <dbReference type="Proteomes" id="UP000694397"/>
    </source>
</evidence>
<evidence type="ECO:0008006" key="6">
    <source>
        <dbReference type="Google" id="ProtNLM"/>
    </source>
</evidence>
<evidence type="ECO:0000256" key="2">
    <source>
        <dbReference type="ARBA" id="ARBA00023054"/>
    </source>
</evidence>
<dbReference type="PANTHER" id="PTHR15635:SF10">
    <property type="entry name" value="COILED-COIL DOMAIN-CONTAINING PROTEIN 9B"/>
    <property type="match status" value="1"/>
</dbReference>
<feature type="compositionally biased region" description="Polar residues" evidence="3">
    <location>
        <begin position="574"/>
        <end position="591"/>
    </location>
</feature>
<feature type="region of interest" description="Disordered" evidence="3">
    <location>
        <begin position="70"/>
        <end position="91"/>
    </location>
</feature>
<reference evidence="4" key="2">
    <citation type="submission" date="2025-08" db="UniProtKB">
        <authorList>
            <consortium name="Ensembl"/>
        </authorList>
    </citation>
    <scope>IDENTIFICATION</scope>
</reference>
<feature type="region of interest" description="Disordered" evidence="3">
    <location>
        <begin position="529"/>
        <end position="628"/>
    </location>
</feature>
<accession>A0A8C9RZZ8</accession>
<dbReference type="AlphaFoldDB" id="A0A8C9RZZ8"/>
<dbReference type="KEGG" id="sfm:108919625"/>
<feature type="compositionally biased region" description="Basic and acidic residues" evidence="3">
    <location>
        <begin position="70"/>
        <end position="80"/>
    </location>
</feature>
<dbReference type="InterPro" id="IPR029336">
    <property type="entry name" value="DUF4594"/>
</dbReference>
<proteinExistence type="predicted"/>
<dbReference type="GeneTree" id="ENSGT00530000063950"/>
<reference evidence="4" key="3">
    <citation type="submission" date="2025-09" db="UniProtKB">
        <authorList>
            <consortium name="Ensembl"/>
        </authorList>
    </citation>
    <scope>IDENTIFICATION</scope>
</reference>
<feature type="region of interest" description="Disordered" evidence="3">
    <location>
        <begin position="1"/>
        <end position="47"/>
    </location>
</feature>
<keyword evidence="1" id="KW-0597">Phosphoprotein</keyword>
<dbReference type="CTD" id="388115"/>
<feature type="compositionally biased region" description="Basic and acidic residues" evidence="3">
    <location>
        <begin position="608"/>
        <end position="628"/>
    </location>
</feature>
<sequence>MIADPSQLPAPLPAHARLEGAQDRPLTAEMHRPSPTEAMFKKKEQKDVELDRKIEALRKKNEALMKRYQEVEEDKKRAEQEGMALQGRRGKAEDLTITINKSANEGRVVTKKSGTGGAATPRATQEHVEGEINPFCAGRGRRRQLLVTTGGNTKGKRIVSEQKGADQASAPGGPKEPAGEEKAVEPIRRGRPPQVSKRDAGVQEEEGRQEELRTAVESARLAECDPYYQESEEPGVQALTDLTIPTSKEEQLEYLRWKKEREQIDRERVARHKNAKGQWRRAWDMDKPETVFRERFHREAGREGQARGGRNARRGNPRLYDESRGQPHRNRDKASKSIPTVGSKAKGKDRLTGRARRWDAKEGEDHTQQTAETTLEEFLEELDAFGEPEVEDTPPLEERREETAEQDAQNGVMAGELPSRDEKGCGAGSIALVNGREDRGQESANSEPLPRKATEKKVRFLAEVTRSPMASTSGPKELDTLERDSHHNNATKAGVYQLSQQHLVPMLEGPLTGGGGQEQELLSGLVQGASHPPELVQTESLCSSKASKTAKSDSRADNTPIVNSDLEHKALDASSCTSQFLELSKSSNTRSPGEKIDSSFSVMSMDSESSHRAHKSSTDKAKENGKIV</sequence>
<dbReference type="GeneID" id="108919625"/>